<evidence type="ECO:0000313" key="2">
    <source>
        <dbReference type="Proteomes" id="UP000179686"/>
    </source>
</evidence>
<evidence type="ECO:0000313" key="1">
    <source>
        <dbReference type="EMBL" id="OGI72265.1"/>
    </source>
</evidence>
<dbReference type="Proteomes" id="UP000179686">
    <property type="component" value="Unassembled WGS sequence"/>
</dbReference>
<dbReference type="AlphaFoldDB" id="A0A1F6VS39"/>
<comment type="caution">
    <text evidence="1">The sequence shown here is derived from an EMBL/GenBank/DDBJ whole genome shotgun (WGS) entry which is preliminary data.</text>
</comment>
<evidence type="ECO:0008006" key="3">
    <source>
        <dbReference type="Google" id="ProtNLM"/>
    </source>
</evidence>
<organism evidence="1 2">
    <name type="scientific">Candidatus Nomurabacteria bacterium RIFCSPHIGHO2_02_FULL_38_15</name>
    <dbReference type="NCBI Taxonomy" id="1801752"/>
    <lineage>
        <taxon>Bacteria</taxon>
        <taxon>Candidatus Nomuraibacteriota</taxon>
    </lineage>
</organism>
<proteinExistence type="predicted"/>
<dbReference type="EMBL" id="MFUC01000009">
    <property type="protein sequence ID" value="OGI72265.1"/>
    <property type="molecule type" value="Genomic_DNA"/>
</dbReference>
<reference evidence="1 2" key="1">
    <citation type="journal article" date="2016" name="Nat. Commun.">
        <title>Thousands of microbial genomes shed light on interconnected biogeochemical processes in an aquifer system.</title>
        <authorList>
            <person name="Anantharaman K."/>
            <person name="Brown C.T."/>
            <person name="Hug L.A."/>
            <person name="Sharon I."/>
            <person name="Castelle C.J."/>
            <person name="Probst A.J."/>
            <person name="Thomas B.C."/>
            <person name="Singh A."/>
            <person name="Wilkins M.J."/>
            <person name="Karaoz U."/>
            <person name="Brodie E.L."/>
            <person name="Williams K.H."/>
            <person name="Hubbard S.S."/>
            <person name="Banfield J.F."/>
        </authorList>
    </citation>
    <scope>NUCLEOTIDE SEQUENCE [LARGE SCALE GENOMIC DNA]</scope>
</reference>
<sequence>MNMFKNFLMKKMLKNQLKKAGLPEAEQERIIAMVLKNPDLFQKIGNEIQEKIRGGMNQQTATMRVMEKYKPDLKDIMG</sequence>
<gene>
    <name evidence="1" type="ORF">A3J61_02145</name>
</gene>
<accession>A0A1F6VS39</accession>
<protein>
    <recommendedName>
        <fullName evidence="3">Asn/Gln amidotransferase domain-containing protein</fullName>
    </recommendedName>
</protein>
<name>A0A1F6VS39_9BACT</name>